<keyword evidence="1" id="KW-0812">Transmembrane</keyword>
<dbReference type="Proteomes" id="UP000646152">
    <property type="component" value="Unassembled WGS sequence"/>
</dbReference>
<evidence type="ECO:0000313" key="2">
    <source>
        <dbReference type="EMBL" id="GGB54100.1"/>
    </source>
</evidence>
<dbReference type="EMBL" id="BMKE01000038">
    <property type="protein sequence ID" value="GGB54100.1"/>
    <property type="molecule type" value="Genomic_DNA"/>
</dbReference>
<dbReference type="SUPFAM" id="SSF54523">
    <property type="entry name" value="Pili subunits"/>
    <property type="match status" value="1"/>
</dbReference>
<protein>
    <recommendedName>
        <fullName evidence="4">MSHA biogenesis protein MshC</fullName>
    </recommendedName>
</protein>
<proteinExistence type="predicted"/>
<dbReference type="InterPro" id="IPR012902">
    <property type="entry name" value="N_methyl_site"/>
</dbReference>
<sequence length="192" mass="21170">MSQPSFHILPSCDHKHSGFTLIELVLVLVLIGILGAVVAPRLMVGNQFKERLQADKLVGLLRQAQLRAMNDPQAVTENPDISRCAKVVITKLGFSMAAECKTQLLDSDTIRQQEQQGYFVGARDINITANHTLPFILQFGQEAAEDEDKEFLTEASLLGRPFIGTEQLPTTLNITIGDKAVYIEPEGYIHGP</sequence>
<comment type="caution">
    <text evidence="2">The sequence shown here is derived from an EMBL/GenBank/DDBJ whole genome shotgun (WGS) entry which is preliminary data.</text>
</comment>
<dbReference type="PROSITE" id="PS00409">
    <property type="entry name" value="PROKAR_NTER_METHYL"/>
    <property type="match status" value="1"/>
</dbReference>
<feature type="transmembrane region" description="Helical" evidence="1">
    <location>
        <begin position="20"/>
        <end position="44"/>
    </location>
</feature>
<dbReference type="Gene3D" id="3.30.700.10">
    <property type="entry name" value="Glycoprotein, Type 4 Pilin"/>
    <property type="match status" value="1"/>
</dbReference>
<evidence type="ECO:0000256" key="1">
    <source>
        <dbReference type="SAM" id="Phobius"/>
    </source>
</evidence>
<keyword evidence="1" id="KW-0472">Membrane</keyword>
<organism evidence="2 3">
    <name type="scientific">Oceanisphaera marina</name>
    <dbReference type="NCBI Taxonomy" id="2017550"/>
    <lineage>
        <taxon>Bacteria</taxon>
        <taxon>Pseudomonadati</taxon>
        <taxon>Pseudomonadota</taxon>
        <taxon>Gammaproteobacteria</taxon>
        <taxon>Aeromonadales</taxon>
        <taxon>Aeromonadaceae</taxon>
        <taxon>Oceanisphaera</taxon>
    </lineage>
</organism>
<dbReference type="NCBIfam" id="TIGR02532">
    <property type="entry name" value="IV_pilin_GFxxxE"/>
    <property type="match status" value="1"/>
</dbReference>
<evidence type="ECO:0008006" key="4">
    <source>
        <dbReference type="Google" id="ProtNLM"/>
    </source>
</evidence>
<keyword evidence="3" id="KW-1185">Reference proteome</keyword>
<dbReference type="Pfam" id="PF07963">
    <property type="entry name" value="N_methyl"/>
    <property type="match status" value="1"/>
</dbReference>
<name>A0ABQ1IZB6_9GAMM</name>
<gene>
    <name evidence="2" type="ORF">GCM10011502_29050</name>
</gene>
<dbReference type="InterPro" id="IPR045584">
    <property type="entry name" value="Pilin-like"/>
</dbReference>
<keyword evidence="1" id="KW-1133">Transmembrane helix</keyword>
<accession>A0ABQ1IZB6</accession>
<reference evidence="3" key="1">
    <citation type="journal article" date="2019" name="Int. J. Syst. Evol. Microbiol.">
        <title>The Global Catalogue of Microorganisms (GCM) 10K type strain sequencing project: providing services to taxonomists for standard genome sequencing and annotation.</title>
        <authorList>
            <consortium name="The Broad Institute Genomics Platform"/>
            <consortium name="The Broad Institute Genome Sequencing Center for Infectious Disease"/>
            <person name="Wu L."/>
            <person name="Ma J."/>
        </authorList>
    </citation>
    <scope>NUCLEOTIDE SEQUENCE [LARGE SCALE GENOMIC DNA]</scope>
    <source>
        <strain evidence="3">CGMCC 1.15923</strain>
    </source>
</reference>
<evidence type="ECO:0000313" key="3">
    <source>
        <dbReference type="Proteomes" id="UP000646152"/>
    </source>
</evidence>
<dbReference type="RefSeq" id="WP_229667982.1">
    <property type="nucleotide sequence ID" value="NZ_BMKE01000038.1"/>
</dbReference>